<dbReference type="InterPro" id="IPR052906">
    <property type="entry name" value="Type_IV_Methyl-Rstrct_Enzyme"/>
</dbReference>
<evidence type="ECO:0000313" key="4">
    <source>
        <dbReference type="Proteomes" id="UP000287239"/>
    </source>
</evidence>
<evidence type="ECO:0000313" key="3">
    <source>
        <dbReference type="EMBL" id="RST93977.1"/>
    </source>
</evidence>
<evidence type="ECO:0000259" key="2">
    <source>
        <dbReference type="Pfam" id="PF04471"/>
    </source>
</evidence>
<accession>A0A429ZJV7</accession>
<dbReference type="PANTHER" id="PTHR30015">
    <property type="entry name" value="MRR RESTRICTION SYSTEM PROTEIN"/>
    <property type="match status" value="1"/>
</dbReference>
<keyword evidence="3" id="KW-0255">Endonuclease</keyword>
<organism evidence="3 4">
    <name type="scientific">Vagococcus salmoninarum</name>
    <dbReference type="NCBI Taxonomy" id="2739"/>
    <lineage>
        <taxon>Bacteria</taxon>
        <taxon>Bacillati</taxon>
        <taxon>Bacillota</taxon>
        <taxon>Bacilli</taxon>
        <taxon>Lactobacillales</taxon>
        <taxon>Enterococcaceae</taxon>
        <taxon>Vagococcus</taxon>
    </lineage>
</organism>
<dbReference type="Pfam" id="PF04471">
    <property type="entry name" value="Mrr_cat"/>
    <property type="match status" value="1"/>
</dbReference>
<dbReference type="AlphaFoldDB" id="A0A429ZJV7"/>
<dbReference type="InterPro" id="IPR011856">
    <property type="entry name" value="tRNA_endonuc-like_dom_sf"/>
</dbReference>
<feature type="domain" description="Restriction endonuclease type IV Mrr" evidence="2">
    <location>
        <begin position="11"/>
        <end position="125"/>
    </location>
</feature>
<protein>
    <submittedName>
        <fullName evidence="3">Restriction endonuclease</fullName>
    </submittedName>
</protein>
<dbReference type="InterPro" id="IPR007560">
    <property type="entry name" value="Restrct_endonuc_IV_Mrr"/>
</dbReference>
<proteinExistence type="predicted"/>
<keyword evidence="3" id="KW-0540">Nuclease</keyword>
<reference evidence="3 4" key="1">
    <citation type="submission" date="2017-05" db="EMBL/GenBank/DDBJ databases">
        <title>Vagococcus spp. assemblies.</title>
        <authorList>
            <person name="Gulvik C.A."/>
        </authorList>
    </citation>
    <scope>NUCLEOTIDE SEQUENCE [LARGE SCALE GENOMIC DNA]</scope>
    <source>
        <strain evidence="3 4">NCFB 2777</strain>
    </source>
</reference>
<name>A0A429ZJV7_9ENTE</name>
<dbReference type="OrthoDB" id="9803736at2"/>
<dbReference type="GO" id="GO:0009307">
    <property type="term" value="P:DNA restriction-modification system"/>
    <property type="evidence" value="ECO:0007669"/>
    <property type="project" value="InterPro"/>
</dbReference>
<dbReference type="GO" id="GO:0015666">
    <property type="term" value="F:restriction endodeoxyribonuclease activity"/>
    <property type="evidence" value="ECO:0007669"/>
    <property type="project" value="TreeGrafter"/>
</dbReference>
<dbReference type="InterPro" id="IPR011335">
    <property type="entry name" value="Restrct_endonuc-II-like"/>
</dbReference>
<comment type="caution">
    <text evidence="3">The sequence shown here is derived from an EMBL/GenBank/DDBJ whole genome shotgun (WGS) entry which is preliminary data.</text>
</comment>
<dbReference type="GO" id="GO:0003677">
    <property type="term" value="F:DNA binding"/>
    <property type="evidence" value="ECO:0007669"/>
    <property type="project" value="InterPro"/>
</dbReference>
<evidence type="ECO:0000256" key="1">
    <source>
        <dbReference type="ARBA" id="ARBA00022801"/>
    </source>
</evidence>
<dbReference type="Proteomes" id="UP000287239">
    <property type="component" value="Unassembled WGS sequence"/>
</dbReference>
<dbReference type="EMBL" id="NGJU01000017">
    <property type="protein sequence ID" value="RST93977.1"/>
    <property type="molecule type" value="Genomic_DNA"/>
</dbReference>
<gene>
    <name evidence="3" type="ORF">CBF35_11010</name>
</gene>
<dbReference type="SUPFAM" id="SSF52980">
    <property type="entry name" value="Restriction endonuclease-like"/>
    <property type="match status" value="1"/>
</dbReference>
<keyword evidence="4" id="KW-1185">Reference proteome</keyword>
<sequence>MYNPMEKSFMNLTPTEFEQFSLDLLKEQTNNLPNVKFEHNKIIKTHDGNYQIDGYIEFELMSVIYRTIVECKHYKESISREKVQVLNGKIESIGAQKGILISSSNFQKGAREYAEIHGIALIQLTEAMTSYEMRANIGVIVASGRKPFNHGKPYMGVLVKNSGNLGSVSCSYLCSSKNELEKFLLE</sequence>
<dbReference type="PANTHER" id="PTHR30015:SF7">
    <property type="entry name" value="TYPE IV METHYL-DIRECTED RESTRICTION ENZYME ECOKMRR"/>
    <property type="match status" value="1"/>
</dbReference>
<dbReference type="Gene3D" id="3.40.1350.10">
    <property type="match status" value="1"/>
</dbReference>
<keyword evidence="1" id="KW-0378">Hydrolase</keyword>